<comment type="caution">
    <text evidence="2">The sequence shown here is derived from an EMBL/GenBank/DDBJ whole genome shotgun (WGS) entry which is preliminary data.</text>
</comment>
<feature type="region of interest" description="Disordered" evidence="1">
    <location>
        <begin position="114"/>
        <end position="136"/>
    </location>
</feature>
<dbReference type="OrthoDB" id="370073at2"/>
<evidence type="ECO:0000313" key="2">
    <source>
        <dbReference type="EMBL" id="TGB10023.1"/>
    </source>
</evidence>
<dbReference type="InterPro" id="IPR006521">
    <property type="entry name" value="Tail_protein_I"/>
</dbReference>
<dbReference type="RefSeq" id="WP_135339207.1">
    <property type="nucleotide sequence ID" value="NZ_JBHLTX010000060.1"/>
</dbReference>
<name>A0A4Z0HDJ6_9ACTN</name>
<dbReference type="Pfam" id="PF09684">
    <property type="entry name" value="Tail_P2_I"/>
    <property type="match status" value="1"/>
</dbReference>
<dbReference type="EMBL" id="SRID01000097">
    <property type="protein sequence ID" value="TGB10023.1"/>
    <property type="molecule type" value="Genomic_DNA"/>
</dbReference>
<reference evidence="2 3" key="1">
    <citation type="submission" date="2019-03" db="EMBL/GenBank/DDBJ databases">
        <authorList>
            <person name="Gonzalez-Pimentel J.L."/>
        </authorList>
    </citation>
    <scope>NUCLEOTIDE SEQUENCE [LARGE SCALE GENOMIC DNA]</scope>
    <source>
        <strain evidence="2 3">JCM 31289</strain>
    </source>
</reference>
<gene>
    <name evidence="2" type="ORF">E4099_13150</name>
</gene>
<evidence type="ECO:0000313" key="3">
    <source>
        <dbReference type="Proteomes" id="UP000297948"/>
    </source>
</evidence>
<proteinExistence type="predicted"/>
<organism evidence="2 3">
    <name type="scientific">Streptomyces palmae</name>
    <dbReference type="NCBI Taxonomy" id="1701085"/>
    <lineage>
        <taxon>Bacteria</taxon>
        <taxon>Bacillati</taxon>
        <taxon>Actinomycetota</taxon>
        <taxon>Actinomycetes</taxon>
        <taxon>Kitasatosporales</taxon>
        <taxon>Streptomycetaceae</taxon>
        <taxon>Streptomyces</taxon>
    </lineage>
</organism>
<dbReference type="AlphaFoldDB" id="A0A4Z0HDJ6"/>
<accession>A0A4Z0HDJ6</accession>
<evidence type="ECO:0000256" key="1">
    <source>
        <dbReference type="SAM" id="MobiDB-lite"/>
    </source>
</evidence>
<dbReference type="Proteomes" id="UP000297948">
    <property type="component" value="Unassembled WGS sequence"/>
</dbReference>
<protein>
    <recommendedName>
        <fullName evidence="4">Phage tail protein</fullName>
    </recommendedName>
</protein>
<sequence>MEHVTEIVDMPVPLPAVYVNDTVAQAFAHGIGALTGPTAARLDRLADLFDPWSAPSAFLDWLARITGARVEPGFSEQQVRTAIDLAPRLAAGRGTREALLLEAEEVHGWRRAQTAGQPGLHLADPGELTTGRDSDRSADHTLVATLSVPGLDTLQRAAVEEQLVRLVRAHCPAHLVFQIVVI</sequence>
<keyword evidence="3" id="KW-1185">Reference proteome</keyword>
<evidence type="ECO:0008006" key="4">
    <source>
        <dbReference type="Google" id="ProtNLM"/>
    </source>
</evidence>